<reference evidence="2 3" key="1">
    <citation type="submission" date="2014-06" db="EMBL/GenBank/DDBJ databases">
        <authorList>
            <person name="Swart Estienne"/>
        </authorList>
    </citation>
    <scope>NUCLEOTIDE SEQUENCE [LARGE SCALE GENOMIC DNA]</scope>
    <source>
        <strain evidence="2 3">130c</strain>
    </source>
</reference>
<sequence>MENSSIFNLKLKKYPCENKCREEAIYYCSKKCNGQHYYCQNCAKEVHHDHTPYERERVCDQLIQKEKAELQGRIDELESCLLMQKPEVIVLSNFFGKVKLKIDGQQSQIIQRSGQNNIDQQMSLSEQGRQIVKLKQKIDLYFIQLSYYQEELGVVEINYLIYSLGQKIRDRLVRLREYKVWTYEDIYRAFSDIIMLDFEDSDLIQEQSQFDQKTWNIYYSFKFKAQNRKFEDQERTILQQQKRIQNLENENRKLEYLENKSQLLEDTLQELKQVILDQYRANS</sequence>
<organism evidence="2 3">
    <name type="scientific">Stylonychia lemnae</name>
    <name type="common">Ciliate</name>
    <dbReference type="NCBI Taxonomy" id="5949"/>
    <lineage>
        <taxon>Eukaryota</taxon>
        <taxon>Sar</taxon>
        <taxon>Alveolata</taxon>
        <taxon>Ciliophora</taxon>
        <taxon>Intramacronucleata</taxon>
        <taxon>Spirotrichea</taxon>
        <taxon>Stichotrichia</taxon>
        <taxon>Sporadotrichida</taxon>
        <taxon>Oxytrichidae</taxon>
        <taxon>Stylonychinae</taxon>
        <taxon>Stylonychia</taxon>
    </lineage>
</organism>
<evidence type="ECO:0000313" key="3">
    <source>
        <dbReference type="Proteomes" id="UP000039865"/>
    </source>
</evidence>
<evidence type="ECO:0000313" key="2">
    <source>
        <dbReference type="EMBL" id="CDW86536.1"/>
    </source>
</evidence>
<keyword evidence="1" id="KW-0175">Coiled coil</keyword>
<evidence type="ECO:0000256" key="1">
    <source>
        <dbReference type="SAM" id="Coils"/>
    </source>
</evidence>
<dbReference type="InParanoid" id="A0A078AWV3"/>
<accession>A0A078AWV3</accession>
<dbReference type="EMBL" id="CCKQ01014743">
    <property type="protein sequence ID" value="CDW86536.1"/>
    <property type="molecule type" value="Genomic_DNA"/>
</dbReference>
<keyword evidence="3" id="KW-1185">Reference proteome</keyword>
<feature type="coiled-coil region" evidence="1">
    <location>
        <begin position="230"/>
        <end position="274"/>
    </location>
</feature>
<protein>
    <submittedName>
        <fullName evidence="2">Uncharacterized protein</fullName>
    </submittedName>
</protein>
<name>A0A078AWV3_STYLE</name>
<gene>
    <name evidence="2" type="primary">Contig4565.g4874</name>
    <name evidence="2" type="ORF">STYLEM_15631</name>
</gene>
<proteinExistence type="predicted"/>
<dbReference type="AlphaFoldDB" id="A0A078AWV3"/>
<dbReference type="Proteomes" id="UP000039865">
    <property type="component" value="Unassembled WGS sequence"/>
</dbReference>